<proteinExistence type="predicted"/>
<evidence type="ECO:0000313" key="1">
    <source>
        <dbReference type="EMBL" id="KAG9351646.1"/>
    </source>
</evidence>
<dbReference type="AlphaFoldDB" id="A0A8T2PIS8"/>
<evidence type="ECO:0000313" key="2">
    <source>
        <dbReference type="Proteomes" id="UP000824540"/>
    </source>
</evidence>
<keyword evidence="2" id="KW-1185">Reference proteome</keyword>
<name>A0A8T2PIS8_9TELE</name>
<gene>
    <name evidence="1" type="ORF">JZ751_022897</name>
</gene>
<accession>A0A8T2PIS8</accession>
<organism evidence="1 2">
    <name type="scientific">Albula glossodonta</name>
    <name type="common">roundjaw bonefish</name>
    <dbReference type="NCBI Taxonomy" id="121402"/>
    <lineage>
        <taxon>Eukaryota</taxon>
        <taxon>Metazoa</taxon>
        <taxon>Chordata</taxon>
        <taxon>Craniata</taxon>
        <taxon>Vertebrata</taxon>
        <taxon>Euteleostomi</taxon>
        <taxon>Actinopterygii</taxon>
        <taxon>Neopterygii</taxon>
        <taxon>Teleostei</taxon>
        <taxon>Albuliformes</taxon>
        <taxon>Albulidae</taxon>
        <taxon>Albula</taxon>
    </lineage>
</organism>
<dbReference type="Proteomes" id="UP000824540">
    <property type="component" value="Unassembled WGS sequence"/>
</dbReference>
<protein>
    <submittedName>
        <fullName evidence="1">Uncharacterized protein</fullName>
    </submittedName>
</protein>
<comment type="caution">
    <text evidence="1">The sequence shown here is derived from an EMBL/GenBank/DDBJ whole genome shotgun (WGS) entry which is preliminary data.</text>
</comment>
<dbReference type="EMBL" id="JAFBMS010000006">
    <property type="protein sequence ID" value="KAG9351646.1"/>
    <property type="molecule type" value="Genomic_DNA"/>
</dbReference>
<reference evidence="1" key="1">
    <citation type="thesis" date="2021" institute="BYU ScholarsArchive" country="Provo, UT, USA">
        <title>Applications of and Algorithms for Genome Assembly and Genomic Analyses with an Emphasis on Marine Teleosts.</title>
        <authorList>
            <person name="Pickett B.D."/>
        </authorList>
    </citation>
    <scope>NUCLEOTIDE SEQUENCE</scope>
    <source>
        <strain evidence="1">HI-2016</strain>
    </source>
</reference>
<sequence length="62" mass="7078">MFVRLSPPLPSFKHDDLTTRKFPNQSQSRARAACAMKHAHKVRKISNVGSITLYWSKSTSYV</sequence>